<dbReference type="EMBL" id="JH767139">
    <property type="protein sequence ID" value="EQC39139.1"/>
    <property type="molecule type" value="Genomic_DNA"/>
</dbReference>
<dbReference type="AlphaFoldDB" id="T0QM38"/>
<dbReference type="Pfam" id="PF07690">
    <property type="entry name" value="MFS_1"/>
    <property type="match status" value="1"/>
</dbReference>
<dbReference type="InParanoid" id="T0QM38"/>
<dbReference type="PROSITE" id="PS50850">
    <property type="entry name" value="MFS"/>
    <property type="match status" value="1"/>
</dbReference>
<evidence type="ECO:0000256" key="3">
    <source>
        <dbReference type="ARBA" id="ARBA00022692"/>
    </source>
</evidence>
<accession>T0QM38</accession>
<evidence type="ECO:0000259" key="8">
    <source>
        <dbReference type="PROSITE" id="PS50850"/>
    </source>
</evidence>
<evidence type="ECO:0000256" key="6">
    <source>
        <dbReference type="ARBA" id="ARBA00024338"/>
    </source>
</evidence>
<comment type="similarity">
    <text evidence="6">Belongs to the major facilitator superfamily. Spinster (TC 2.A.1.49) family.</text>
</comment>
<feature type="transmembrane region" description="Helical" evidence="7">
    <location>
        <begin position="416"/>
        <end position="437"/>
    </location>
</feature>
<dbReference type="VEuPathDB" id="FungiDB:SDRG_03346"/>
<dbReference type="PANTHER" id="PTHR23505:SF79">
    <property type="entry name" value="PROTEIN SPINSTER"/>
    <property type="match status" value="1"/>
</dbReference>
<feature type="transmembrane region" description="Helical" evidence="7">
    <location>
        <begin position="476"/>
        <end position="496"/>
    </location>
</feature>
<dbReference type="GeneID" id="19944073"/>
<dbReference type="InterPro" id="IPR020846">
    <property type="entry name" value="MFS_dom"/>
</dbReference>
<keyword evidence="4 7" id="KW-1133">Transmembrane helix</keyword>
<feature type="transmembrane region" description="Helical" evidence="7">
    <location>
        <begin position="358"/>
        <end position="378"/>
    </location>
</feature>
<feature type="transmembrane region" description="Helical" evidence="7">
    <location>
        <begin position="285"/>
        <end position="309"/>
    </location>
</feature>
<evidence type="ECO:0000256" key="2">
    <source>
        <dbReference type="ARBA" id="ARBA00022448"/>
    </source>
</evidence>
<name>T0QM38_SAPDV</name>
<evidence type="ECO:0000256" key="4">
    <source>
        <dbReference type="ARBA" id="ARBA00022989"/>
    </source>
</evidence>
<evidence type="ECO:0000313" key="10">
    <source>
        <dbReference type="Proteomes" id="UP000030762"/>
    </source>
</evidence>
<feature type="transmembrane region" description="Helical" evidence="7">
    <location>
        <begin position="48"/>
        <end position="71"/>
    </location>
</feature>
<evidence type="ECO:0000313" key="9">
    <source>
        <dbReference type="EMBL" id="EQC39139.1"/>
    </source>
</evidence>
<keyword evidence="5 7" id="KW-0472">Membrane</keyword>
<gene>
    <name evidence="9" type="ORF">SDRG_03346</name>
</gene>
<dbReference type="OMA" id="WAWIPPE"/>
<feature type="domain" description="Major facilitator superfamily (MFS) profile" evidence="8">
    <location>
        <begin position="6"/>
        <end position="499"/>
    </location>
</feature>
<dbReference type="PANTHER" id="PTHR23505">
    <property type="entry name" value="SPINSTER"/>
    <property type="match status" value="1"/>
</dbReference>
<organism evidence="9 10">
    <name type="scientific">Saprolegnia diclina (strain VS20)</name>
    <dbReference type="NCBI Taxonomy" id="1156394"/>
    <lineage>
        <taxon>Eukaryota</taxon>
        <taxon>Sar</taxon>
        <taxon>Stramenopiles</taxon>
        <taxon>Oomycota</taxon>
        <taxon>Saprolegniomycetes</taxon>
        <taxon>Saprolegniales</taxon>
        <taxon>Saprolegniaceae</taxon>
        <taxon>Saprolegnia</taxon>
    </lineage>
</organism>
<dbReference type="SUPFAM" id="SSF103473">
    <property type="entry name" value="MFS general substrate transporter"/>
    <property type="match status" value="1"/>
</dbReference>
<evidence type="ECO:0000256" key="1">
    <source>
        <dbReference type="ARBA" id="ARBA00004141"/>
    </source>
</evidence>
<dbReference type="Gene3D" id="1.20.1250.20">
    <property type="entry name" value="MFS general substrate transporter like domains"/>
    <property type="match status" value="1"/>
</dbReference>
<dbReference type="GO" id="GO:0022857">
    <property type="term" value="F:transmembrane transporter activity"/>
    <property type="evidence" value="ECO:0007669"/>
    <property type="project" value="InterPro"/>
</dbReference>
<feature type="transmembrane region" description="Helical" evidence="7">
    <location>
        <begin position="140"/>
        <end position="159"/>
    </location>
</feature>
<feature type="transmembrane region" description="Helical" evidence="7">
    <location>
        <begin position="315"/>
        <end position="337"/>
    </location>
</feature>
<evidence type="ECO:0000256" key="5">
    <source>
        <dbReference type="ARBA" id="ARBA00023136"/>
    </source>
</evidence>
<feature type="transmembrane region" description="Helical" evidence="7">
    <location>
        <begin position="384"/>
        <end position="409"/>
    </location>
</feature>
<proteinExistence type="inferred from homology"/>
<dbReference type="Proteomes" id="UP000030762">
    <property type="component" value="Unassembled WGS sequence"/>
</dbReference>
<sequence length="516" mass="54609">MHAAHVFGLLCAINLLNFIDRGVIPGAPIEFQAFVQASYGVAPSHVSVYVGLLASAFIASYSISICVFGYLSMTRRPFVLAAIGLFVWVGALFLCGLAKPCDSFLLLLVGRLLSGIGESSFHATTPAFIDEFAPRSRRTLWLGCFYAGMPAGTAIGYSYGSIMAQTLGWDVAFYALGVAMLPLAYMCWAWIPPEFNHPLRAIVPKCQHDDDDLMVSGVTADITDIELTPRRSDAGAACDEAMTVDGDEDDGLLLQETHSTAPTPLCAEVLAIVHDPLFVSASLGLAAFAFTIAGLGAFAPSILIGYGLLDAATAPTVFGALVVVTGVLGSPVGGVLLDRSCVARPDDAPFRVFMAAMQMLVFLVAGTGCLFLSMAYLATPWAFFLLQGLGLFALFAAQAATTLVILLSVSRARRGFAMGLNTLVLHVLGDVPSPIVLGALKDRWAPRCGSVVLPDGALALDPACVLDTPGLTKTLLFAYSWLLLAVVAWIGTYVVAKRRLRCKDLIVPSVTSTAQL</sequence>
<dbReference type="InterPro" id="IPR044770">
    <property type="entry name" value="MFS_spinster-like"/>
</dbReference>
<dbReference type="InterPro" id="IPR011701">
    <property type="entry name" value="MFS"/>
</dbReference>
<feature type="transmembrane region" description="Helical" evidence="7">
    <location>
        <begin position="78"/>
        <end position="98"/>
    </location>
</feature>
<reference evidence="9 10" key="1">
    <citation type="submission" date="2012-04" db="EMBL/GenBank/DDBJ databases">
        <title>The Genome Sequence of Saprolegnia declina VS20.</title>
        <authorList>
            <consortium name="The Broad Institute Genome Sequencing Platform"/>
            <person name="Russ C."/>
            <person name="Nusbaum C."/>
            <person name="Tyler B."/>
            <person name="van West P."/>
            <person name="Dieguez-Uribeondo J."/>
            <person name="de Bruijn I."/>
            <person name="Tripathy S."/>
            <person name="Jiang R."/>
            <person name="Young S.K."/>
            <person name="Zeng Q."/>
            <person name="Gargeya S."/>
            <person name="Fitzgerald M."/>
            <person name="Haas B."/>
            <person name="Abouelleil A."/>
            <person name="Alvarado L."/>
            <person name="Arachchi H.M."/>
            <person name="Berlin A."/>
            <person name="Chapman S.B."/>
            <person name="Goldberg J."/>
            <person name="Griggs A."/>
            <person name="Gujja S."/>
            <person name="Hansen M."/>
            <person name="Howarth C."/>
            <person name="Imamovic A."/>
            <person name="Larimer J."/>
            <person name="McCowen C."/>
            <person name="Montmayeur A."/>
            <person name="Murphy C."/>
            <person name="Neiman D."/>
            <person name="Pearson M."/>
            <person name="Priest M."/>
            <person name="Roberts A."/>
            <person name="Saif S."/>
            <person name="Shea T."/>
            <person name="Sisk P."/>
            <person name="Sykes S."/>
            <person name="Wortman J."/>
            <person name="Nusbaum C."/>
            <person name="Birren B."/>
        </authorList>
    </citation>
    <scope>NUCLEOTIDE SEQUENCE [LARGE SCALE GENOMIC DNA]</scope>
    <source>
        <strain evidence="9 10">VS20</strain>
    </source>
</reference>
<dbReference type="GO" id="GO:0016020">
    <property type="term" value="C:membrane"/>
    <property type="evidence" value="ECO:0007669"/>
    <property type="project" value="UniProtKB-SubCell"/>
</dbReference>
<protein>
    <recommendedName>
        <fullName evidence="8">Major facilitator superfamily (MFS) profile domain-containing protein</fullName>
    </recommendedName>
</protein>
<keyword evidence="10" id="KW-1185">Reference proteome</keyword>
<dbReference type="eggNOG" id="KOG1330">
    <property type="taxonomic scope" value="Eukaryota"/>
</dbReference>
<evidence type="ECO:0000256" key="7">
    <source>
        <dbReference type="SAM" id="Phobius"/>
    </source>
</evidence>
<keyword evidence="2" id="KW-0813">Transport</keyword>
<comment type="subcellular location">
    <subcellularLocation>
        <location evidence="1">Membrane</location>
        <topology evidence="1">Multi-pass membrane protein</topology>
    </subcellularLocation>
</comment>
<dbReference type="RefSeq" id="XP_008607200.1">
    <property type="nucleotide sequence ID" value="XM_008608978.1"/>
</dbReference>
<dbReference type="InterPro" id="IPR036259">
    <property type="entry name" value="MFS_trans_sf"/>
</dbReference>
<keyword evidence="3 7" id="KW-0812">Transmembrane</keyword>
<feature type="transmembrane region" description="Helical" evidence="7">
    <location>
        <begin position="171"/>
        <end position="191"/>
    </location>
</feature>
<dbReference type="STRING" id="1156394.T0QM38"/>
<feature type="transmembrane region" description="Helical" evidence="7">
    <location>
        <begin position="104"/>
        <end position="128"/>
    </location>
</feature>
<dbReference type="OrthoDB" id="6770063at2759"/>